<protein>
    <recommendedName>
        <fullName evidence="5">Glycoside hydrolase family 3 N-terminal domain-containing protein</fullName>
    </recommendedName>
</protein>
<evidence type="ECO:0008006" key="5">
    <source>
        <dbReference type="Google" id="ProtNLM"/>
    </source>
</evidence>
<feature type="chain" id="PRO_5040726606" description="Glycoside hydrolase family 3 N-terminal domain-containing protein" evidence="2">
    <location>
        <begin position="19"/>
        <end position="99"/>
    </location>
</feature>
<keyword evidence="4" id="KW-1185">Reference proteome</keyword>
<name>A0A9X1I757_9FLAO</name>
<dbReference type="EMBL" id="JAJAPX010000002">
    <property type="protein sequence ID" value="MCB4808060.1"/>
    <property type="molecule type" value="Genomic_DNA"/>
</dbReference>
<dbReference type="Proteomes" id="UP001139286">
    <property type="component" value="Unassembled WGS sequence"/>
</dbReference>
<feature type="signal peptide" evidence="2">
    <location>
        <begin position="1"/>
        <end position="18"/>
    </location>
</feature>
<keyword evidence="2" id="KW-0732">Signal</keyword>
<dbReference type="InterPro" id="IPR036962">
    <property type="entry name" value="Glyco_hydro_3_N_sf"/>
</dbReference>
<dbReference type="InterPro" id="IPR017853">
    <property type="entry name" value="GH"/>
</dbReference>
<accession>A0A9X1I757</accession>
<dbReference type="Gene3D" id="3.20.20.300">
    <property type="entry name" value="Glycoside hydrolase, family 3, N-terminal domain"/>
    <property type="match status" value="1"/>
</dbReference>
<comment type="caution">
    <text evidence="3">The sequence shown here is derived from an EMBL/GenBank/DDBJ whole genome shotgun (WGS) entry which is preliminary data.</text>
</comment>
<sequence length="99" mass="11550">MKKIIVFFALLICLHFQAEVPLQTSNVEHQKKWVDSVFSTLSLDQKIGQLFMVQAYSNRSETETNFIKKMINQFQIGGLIFMQGTPDMKLFWNNQVMIC</sequence>
<reference evidence="3" key="1">
    <citation type="submission" date="2021-10" db="EMBL/GenBank/DDBJ databases">
        <title>Tamlana sargassums sp. nov., and Tamlana laminarinivorans sp. nov., two new bacteria isolated from the brown alga.</title>
        <authorList>
            <person name="Li J."/>
        </authorList>
    </citation>
    <scope>NUCLEOTIDE SEQUENCE</scope>
    <source>
        <strain evidence="3">62-3</strain>
    </source>
</reference>
<organism evidence="3 4">
    <name type="scientific">Neotamlana sargassicola</name>
    <dbReference type="NCBI Taxonomy" id="2883125"/>
    <lineage>
        <taxon>Bacteria</taxon>
        <taxon>Pseudomonadati</taxon>
        <taxon>Bacteroidota</taxon>
        <taxon>Flavobacteriia</taxon>
        <taxon>Flavobacteriales</taxon>
        <taxon>Flavobacteriaceae</taxon>
        <taxon>Neotamlana</taxon>
    </lineage>
</organism>
<dbReference type="SUPFAM" id="SSF51445">
    <property type="entry name" value="(Trans)glycosidases"/>
    <property type="match status" value="1"/>
</dbReference>
<gene>
    <name evidence="3" type="ORF">LG651_07320</name>
</gene>
<dbReference type="RefSeq" id="WP_226695480.1">
    <property type="nucleotide sequence ID" value="NZ_JAJAPX010000002.1"/>
</dbReference>
<evidence type="ECO:0000256" key="2">
    <source>
        <dbReference type="SAM" id="SignalP"/>
    </source>
</evidence>
<evidence type="ECO:0000313" key="3">
    <source>
        <dbReference type="EMBL" id="MCB4808060.1"/>
    </source>
</evidence>
<evidence type="ECO:0000256" key="1">
    <source>
        <dbReference type="ARBA" id="ARBA00022801"/>
    </source>
</evidence>
<evidence type="ECO:0000313" key="4">
    <source>
        <dbReference type="Proteomes" id="UP001139286"/>
    </source>
</evidence>
<proteinExistence type="predicted"/>
<keyword evidence="1" id="KW-0378">Hydrolase</keyword>
<dbReference type="GO" id="GO:0004553">
    <property type="term" value="F:hydrolase activity, hydrolyzing O-glycosyl compounds"/>
    <property type="evidence" value="ECO:0007669"/>
    <property type="project" value="InterPro"/>
</dbReference>
<dbReference type="GO" id="GO:0005975">
    <property type="term" value="P:carbohydrate metabolic process"/>
    <property type="evidence" value="ECO:0007669"/>
    <property type="project" value="InterPro"/>
</dbReference>
<dbReference type="AlphaFoldDB" id="A0A9X1I757"/>